<reference evidence="2 3" key="2">
    <citation type="submission" date="2013-03" db="EMBL/GenBank/DDBJ databases">
        <title>Diversity in Clostridium botulinum.</title>
        <authorList>
            <person name="Timme R.E."/>
            <person name="Allard M."/>
            <person name="Luo Y."/>
            <person name="Strain E."/>
            <person name="Gonzalez-Escalona N."/>
            <person name="Brown E."/>
        </authorList>
    </citation>
    <scope>NUCLEOTIDE SEQUENCE [LARGE SCALE GENOMIC DNA]</scope>
    <source>
        <strain evidence="2 3">CFSAN001627</strain>
    </source>
</reference>
<feature type="non-terminal residue" evidence="2">
    <location>
        <position position="62"/>
    </location>
</feature>
<keyword evidence="1" id="KW-0472">Membrane</keyword>
<evidence type="ECO:0000256" key="1">
    <source>
        <dbReference type="SAM" id="Phobius"/>
    </source>
</evidence>
<dbReference type="EMBL" id="AMXI01001739">
    <property type="protein sequence ID" value="EKN35821.1"/>
    <property type="molecule type" value="Genomic_DNA"/>
</dbReference>
<dbReference type="AlphaFoldDB" id="M1ZR72"/>
<evidence type="ECO:0000313" key="3">
    <source>
        <dbReference type="Proteomes" id="UP000011944"/>
    </source>
</evidence>
<dbReference type="Proteomes" id="UP000011944">
    <property type="component" value="Unassembled WGS sequence"/>
</dbReference>
<evidence type="ECO:0000313" key="2">
    <source>
        <dbReference type="EMBL" id="EKN35821.1"/>
    </source>
</evidence>
<name>M1ZR72_CLOBO</name>
<comment type="caution">
    <text evidence="2">The sequence shown here is derived from an EMBL/GenBank/DDBJ whole genome shotgun (WGS) entry which is preliminary data.</text>
</comment>
<gene>
    <name evidence="2" type="ORF">CFSAN001627_27690</name>
</gene>
<feature type="transmembrane region" description="Helical" evidence="1">
    <location>
        <begin position="33"/>
        <end position="52"/>
    </location>
</feature>
<reference evidence="2 3" key="1">
    <citation type="submission" date="2012-10" db="EMBL/GenBank/DDBJ databases">
        <authorList>
            <person name="Strain E.A."/>
            <person name="Brown E."/>
            <person name="Allard M.W."/>
            <person name="Gonzalez-Escalona N."/>
            <person name="Timme R."/>
        </authorList>
    </citation>
    <scope>NUCLEOTIDE SEQUENCE [LARGE SCALE GENOMIC DNA]</scope>
    <source>
        <strain evidence="2 3">CFSAN001627</strain>
    </source>
</reference>
<feature type="transmembrane region" description="Helical" evidence="1">
    <location>
        <begin position="7"/>
        <end position="27"/>
    </location>
</feature>
<sequence length="62" mass="7178">MKKKIYSSFIVLSLIISMALIYFLMPVFSVKFYSFYIVFIIIALLLSINVSLNKGKESSKIY</sequence>
<keyword evidence="1" id="KW-0812">Transmembrane</keyword>
<accession>M1ZR72</accession>
<protein>
    <submittedName>
        <fullName evidence="2">Uncharacterized protein</fullName>
    </submittedName>
</protein>
<proteinExistence type="predicted"/>
<keyword evidence="1" id="KW-1133">Transmembrane helix</keyword>
<organism evidence="2 3">
    <name type="scientific">Clostridium botulinum CFSAN001627</name>
    <dbReference type="NCBI Taxonomy" id="1232189"/>
    <lineage>
        <taxon>Bacteria</taxon>
        <taxon>Bacillati</taxon>
        <taxon>Bacillota</taxon>
        <taxon>Clostridia</taxon>
        <taxon>Eubacteriales</taxon>
        <taxon>Clostridiaceae</taxon>
        <taxon>Clostridium</taxon>
    </lineage>
</organism>